<dbReference type="InterPro" id="IPR001810">
    <property type="entry name" value="F-box_dom"/>
</dbReference>
<evidence type="ECO:0000313" key="3">
    <source>
        <dbReference type="Proteomes" id="UP000825729"/>
    </source>
</evidence>
<reference evidence="2 3" key="1">
    <citation type="submission" date="2021-07" db="EMBL/GenBank/DDBJ databases">
        <title>The Aristolochia fimbriata genome: insights into angiosperm evolution, floral development and chemical biosynthesis.</title>
        <authorList>
            <person name="Jiao Y."/>
        </authorList>
    </citation>
    <scope>NUCLEOTIDE SEQUENCE [LARGE SCALE GENOMIC DNA]</scope>
    <source>
        <strain evidence="2">IBCAS-2021</strain>
        <tissue evidence="2">Leaf</tissue>
    </source>
</reference>
<dbReference type="PANTHER" id="PTHR35546">
    <property type="entry name" value="F-BOX PROTEIN INTERACTION DOMAIN PROTEIN-RELATED"/>
    <property type="match status" value="1"/>
</dbReference>
<protein>
    <recommendedName>
        <fullName evidence="1">F-box domain-containing protein</fullName>
    </recommendedName>
</protein>
<organism evidence="2 3">
    <name type="scientific">Aristolochia fimbriata</name>
    <name type="common">White veined hardy Dutchman's pipe vine</name>
    <dbReference type="NCBI Taxonomy" id="158543"/>
    <lineage>
        <taxon>Eukaryota</taxon>
        <taxon>Viridiplantae</taxon>
        <taxon>Streptophyta</taxon>
        <taxon>Embryophyta</taxon>
        <taxon>Tracheophyta</taxon>
        <taxon>Spermatophyta</taxon>
        <taxon>Magnoliopsida</taxon>
        <taxon>Magnoliidae</taxon>
        <taxon>Piperales</taxon>
        <taxon>Aristolochiaceae</taxon>
        <taxon>Aristolochia</taxon>
    </lineage>
</organism>
<keyword evidence="3" id="KW-1185">Reference proteome</keyword>
<dbReference type="Pfam" id="PF00646">
    <property type="entry name" value="F-box"/>
    <property type="match status" value="1"/>
</dbReference>
<gene>
    <name evidence="2" type="ORF">H6P81_018973</name>
</gene>
<comment type="caution">
    <text evidence="2">The sequence shown here is derived from an EMBL/GenBank/DDBJ whole genome shotgun (WGS) entry which is preliminary data.</text>
</comment>
<evidence type="ECO:0000259" key="1">
    <source>
        <dbReference type="Pfam" id="PF00646"/>
    </source>
</evidence>
<dbReference type="AlphaFoldDB" id="A0AAV7E2S1"/>
<dbReference type="InterPro" id="IPR055290">
    <property type="entry name" value="At3g26010-like"/>
</dbReference>
<dbReference type="PANTHER" id="PTHR35546:SF121">
    <property type="entry name" value="F-BOX PROTEIN"/>
    <property type="match status" value="1"/>
</dbReference>
<proteinExistence type="predicted"/>
<dbReference type="SUPFAM" id="SSF81383">
    <property type="entry name" value="F-box domain"/>
    <property type="match status" value="1"/>
</dbReference>
<evidence type="ECO:0000313" key="2">
    <source>
        <dbReference type="EMBL" id="KAG9443119.1"/>
    </source>
</evidence>
<dbReference type="Proteomes" id="UP000825729">
    <property type="component" value="Unassembled WGS sequence"/>
</dbReference>
<accession>A0AAV7E2S1</accession>
<feature type="domain" description="F-box" evidence="1">
    <location>
        <begin position="15"/>
        <end position="51"/>
    </location>
</feature>
<dbReference type="InterPro" id="IPR036047">
    <property type="entry name" value="F-box-like_dom_sf"/>
</dbReference>
<sequence length="396" mass="45113">MAPRRRKSKAATTEISALDSYLLMLILLRLPVKLLHRLKCVSKRWNILITSAFPPQRLGTNSGFLGFDHRGGFGGYFPRSHDQLLLPPRSASLEHAVRFQDPDFPKRLTSLRPTTRPLVPMPEDPHGTNSNFIALEFDPTMSLRYKIIRSLHTCCNPSERVVASTQVQQQLVRMPFLELEIFSSETQKWVRKNVLHGPHGTCLPGHVLLLNGSMYKLVHPNYVVGFAFDDDDRRRNLVPLDVNKQTSVSVLPVDDNFSGTGCLSTWGGWLHYTSCDGVLVKIWRVSDFGNSAWEVIHVNSMAIMRGIVCRDITRTVIGGDVVFSLAGYSPDFKLLFLDKEGRVMGYDYPTRTMHKLSNLMPWTREHKGYKLQPFWPSLFNPRKIPEALAYTPYVIY</sequence>
<name>A0AAV7E2S1_ARIFI</name>
<dbReference type="EMBL" id="JAINDJ010000007">
    <property type="protein sequence ID" value="KAG9443119.1"/>
    <property type="molecule type" value="Genomic_DNA"/>
</dbReference>